<dbReference type="CDD" id="cd05233">
    <property type="entry name" value="SDR_c"/>
    <property type="match status" value="1"/>
</dbReference>
<dbReference type="GO" id="GO:0016616">
    <property type="term" value="F:oxidoreductase activity, acting on the CH-OH group of donors, NAD or NADP as acceptor"/>
    <property type="evidence" value="ECO:0007669"/>
    <property type="project" value="TreeGrafter"/>
</dbReference>
<protein>
    <recommendedName>
        <fullName evidence="4">Short-chain dehydrogenase/reductase SDR</fullName>
    </recommendedName>
</protein>
<dbReference type="Gene3D" id="3.40.50.720">
    <property type="entry name" value="NAD(P)-binding Rossmann-like Domain"/>
    <property type="match status" value="1"/>
</dbReference>
<evidence type="ECO:0000313" key="3">
    <source>
        <dbReference type="Proteomes" id="UP000256748"/>
    </source>
</evidence>
<accession>A0A3E1BNJ8</accession>
<comment type="caution">
    <text evidence="2">The sequence shown here is derived from an EMBL/GenBank/DDBJ whole genome shotgun (WGS) entry which is preliminary data.</text>
</comment>
<comment type="similarity">
    <text evidence="1">Belongs to the short-chain dehydrogenases/reductases (SDR) family.</text>
</comment>
<gene>
    <name evidence="2" type="ORF">B5K10_12275</name>
</gene>
<dbReference type="SUPFAM" id="SSF51735">
    <property type="entry name" value="NAD(P)-binding Rossmann-fold domains"/>
    <property type="match status" value="1"/>
</dbReference>
<dbReference type="PRINTS" id="PR00080">
    <property type="entry name" value="SDRFAMILY"/>
</dbReference>
<dbReference type="InterPro" id="IPR002347">
    <property type="entry name" value="SDR_fam"/>
</dbReference>
<evidence type="ECO:0000256" key="1">
    <source>
        <dbReference type="ARBA" id="ARBA00006484"/>
    </source>
</evidence>
<dbReference type="NCBIfam" id="NF005559">
    <property type="entry name" value="PRK07231.1"/>
    <property type="match status" value="1"/>
</dbReference>
<sequence>MMRFSGKAVLITGVASGLGRAVAQALATEGGRLTLVDRAKEPLDDLVADLHRRGCDAICIVGDVAEERTSKEAIGLTLRHFGKLDILINNAGINPTGSISQTDPATWQQALDVNLKSAYLFCREAIPHMINAGKGVIVNTASIAGQRASTAESVYGVSKAGLIMLTRSIARDYGARGIRANAICPGVLESVMADRLTRMSPDQVLARDQRFAPTVPLGRLGTYEEIAKAILFLASEDASYVSGAQLTVDGGLTA</sequence>
<dbReference type="PANTHER" id="PTHR42760">
    <property type="entry name" value="SHORT-CHAIN DEHYDROGENASES/REDUCTASES FAMILY MEMBER"/>
    <property type="match status" value="1"/>
</dbReference>
<dbReference type="FunFam" id="3.40.50.720:FF:000084">
    <property type="entry name" value="Short-chain dehydrogenase reductase"/>
    <property type="match status" value="1"/>
</dbReference>
<dbReference type="RefSeq" id="WP_116273502.1">
    <property type="nucleotide sequence ID" value="NZ_KZ859521.1"/>
</dbReference>
<dbReference type="AlphaFoldDB" id="A0A3E1BNJ8"/>
<dbReference type="Pfam" id="PF13561">
    <property type="entry name" value="adh_short_C2"/>
    <property type="match status" value="1"/>
</dbReference>
<dbReference type="EMBL" id="NAOO01000012">
    <property type="protein sequence ID" value="RFB94272.1"/>
    <property type="molecule type" value="Genomic_DNA"/>
</dbReference>
<dbReference type="Proteomes" id="UP000256748">
    <property type="component" value="Unassembled WGS sequence"/>
</dbReference>
<dbReference type="PROSITE" id="PS00061">
    <property type="entry name" value="ADH_SHORT"/>
    <property type="match status" value="1"/>
</dbReference>
<proteinExistence type="inferred from homology"/>
<evidence type="ECO:0000313" key="2">
    <source>
        <dbReference type="EMBL" id="RFB94272.1"/>
    </source>
</evidence>
<name>A0A3E1BNJ8_RHILT</name>
<dbReference type="InterPro" id="IPR020904">
    <property type="entry name" value="Sc_DH/Rdtase_CS"/>
</dbReference>
<dbReference type="InterPro" id="IPR036291">
    <property type="entry name" value="NAD(P)-bd_dom_sf"/>
</dbReference>
<organism evidence="2 3">
    <name type="scientific">Rhizobium leguminosarum bv. trifolii</name>
    <dbReference type="NCBI Taxonomy" id="386"/>
    <lineage>
        <taxon>Bacteria</taxon>
        <taxon>Pseudomonadati</taxon>
        <taxon>Pseudomonadota</taxon>
        <taxon>Alphaproteobacteria</taxon>
        <taxon>Hyphomicrobiales</taxon>
        <taxon>Rhizobiaceae</taxon>
        <taxon>Rhizobium/Agrobacterium group</taxon>
        <taxon>Rhizobium</taxon>
    </lineage>
</organism>
<reference evidence="2 3" key="1">
    <citation type="submission" date="2017-03" db="EMBL/GenBank/DDBJ databases">
        <title>Genome analysis of Rhizobial strains effectives or ineffectives for nitrogen fixation isolated from bean seeds.</title>
        <authorList>
            <person name="Peralta H."/>
            <person name="Aguilar-Vera A."/>
            <person name="Mora Y."/>
            <person name="Vargas-Lagunas C."/>
            <person name="Girard L."/>
            <person name="Mora J."/>
        </authorList>
    </citation>
    <scope>NUCLEOTIDE SEQUENCE [LARGE SCALE GENOMIC DNA]</scope>
    <source>
        <strain evidence="2 3">CCGM5</strain>
    </source>
</reference>
<evidence type="ECO:0008006" key="4">
    <source>
        <dbReference type="Google" id="ProtNLM"/>
    </source>
</evidence>
<dbReference type="PRINTS" id="PR00081">
    <property type="entry name" value="GDHRDH"/>
</dbReference>